<evidence type="ECO:0000313" key="2">
    <source>
        <dbReference type="EMBL" id="TXK70499.1"/>
    </source>
</evidence>
<name>A0AAE6D019_9BACT</name>
<keyword evidence="4" id="KW-1185">Reference proteome</keyword>
<accession>A0AAE6D019</accession>
<protein>
    <submittedName>
        <fullName evidence="1">Uncharacterized protein</fullName>
    </submittedName>
</protein>
<evidence type="ECO:0000313" key="4">
    <source>
        <dbReference type="Proteomes" id="UP000321325"/>
    </source>
</evidence>
<evidence type="ECO:0000313" key="3">
    <source>
        <dbReference type="Proteomes" id="UP000293421"/>
    </source>
</evidence>
<dbReference type="GeneID" id="66287577"/>
<dbReference type="RefSeq" id="WP_039665607.1">
    <property type="nucleotide sequence ID" value="NZ_CP037746.1"/>
</dbReference>
<evidence type="ECO:0000313" key="1">
    <source>
        <dbReference type="EMBL" id="QBL13462.1"/>
    </source>
</evidence>
<organism evidence="1 3">
    <name type="scientific">Campylobacter volucris</name>
    <dbReference type="NCBI Taxonomy" id="1031542"/>
    <lineage>
        <taxon>Bacteria</taxon>
        <taxon>Pseudomonadati</taxon>
        <taxon>Campylobacterota</taxon>
        <taxon>Epsilonproteobacteria</taxon>
        <taxon>Campylobacterales</taxon>
        <taxon>Campylobacteraceae</taxon>
        <taxon>Campylobacter</taxon>
    </lineage>
</organism>
<reference evidence="1 3" key="1">
    <citation type="submission" date="2019-02" db="EMBL/GenBank/DDBJ databases">
        <title>Use of ANI for Rapid Identification of Enteric Bacteria.</title>
        <authorList>
            <person name="Pruckler J."/>
            <person name="Lane C."/>
            <person name="Aubert R."/>
        </authorList>
    </citation>
    <scope>NUCLEOTIDE SEQUENCE [LARGE SCALE GENOMIC DNA]</scope>
    <source>
        <strain evidence="1 3">2014D-0083</strain>
    </source>
</reference>
<proteinExistence type="predicted"/>
<reference evidence="2 4" key="2">
    <citation type="submission" date="2019-08" db="EMBL/GenBank/DDBJ databases">
        <title>Rapid identification of Enteric Bacteria from Whole Genome Sequences (WGS) using Average Nucleotide Identity (ANI).</title>
        <authorList>
            <person name="Lane C."/>
        </authorList>
    </citation>
    <scope>NUCLEOTIDE SEQUENCE [LARGE SCALE GENOMIC DNA]</scope>
    <source>
        <strain evidence="2 4">2010D-8464</strain>
    </source>
</reference>
<dbReference type="AlphaFoldDB" id="A0AAE6D019"/>
<dbReference type="Proteomes" id="UP000293421">
    <property type="component" value="Chromosome"/>
</dbReference>
<dbReference type="EMBL" id="VRMB01000009">
    <property type="protein sequence ID" value="TXK70499.1"/>
    <property type="molecule type" value="Genomic_DNA"/>
</dbReference>
<dbReference type="EMBL" id="CP037746">
    <property type="protein sequence ID" value="QBL13462.1"/>
    <property type="molecule type" value="Genomic_DNA"/>
</dbReference>
<dbReference type="Proteomes" id="UP000321325">
    <property type="component" value="Unassembled WGS sequence"/>
</dbReference>
<sequence length="1244" mass="148915">MNYTLIKKDKIFYYELNLKNKNFFDIFLKIMENSIFKVKKIQENNFIASGGKFTWIYENGKNIIMTESVFEIIANFILDDFFNLYYQTQTNNETINETKNITKENYTPNTQDFIDQFSYFNIPQTLDAKSLKINAQDMFEFAKQMNAMRNYYEDEFEQSGKMDSEQKALKNYQEKIIQKALRDVLDITQEEFEKLSLSDTKKAQDFIDDALEIELLKYTDIFINHKLDDDIFTCIIKPLLEEETKNQIGFIQSKSFNNINSKEYFFNLIKAGAKVTFKQAQKSMTIQNFYYSLQAQLCEIYNQNNQNYKLEDEEINKFIESLPNYIIFNKINIALQISQATQGKERINQLDDIECLYNEWQKEECIELFILDYTYSPPKLLAYERIDANLNDEEIKNKEQELIRAKKFNFNAIKAYKIKKRNDFSKQILEEELAPSQKHEYTINLNSIEEKYIKEILNLDENINITNFHINTINSLFDKIIQKLCGNFLALDDVLEQSKIHDLIHNDFIEILMQKSVSKKTLKNINICVFEPIFSTKEYDFYYNLENEQKQNFALKIDQNLFKTLLKCGVSITQKHLKKLQTLKEFYTLMHKLNLENFNQNLNYYENQIYYTKDHIKIQLKNLNKITNFQEFLNKNTNFIALNQILDILSQIKDLSSYEKEEFLQNYDFKDWQYVDGEIFVYDRQYINENSIGFLKANKEFQEPKIRLLGFTQIKPNNNIESQAEEIFDYLMLGESLFDLDNILNFLNIIKHKEYCDALKANITYGLSYRRIINLKELANYLKTEEIKNIIFIQNDDECFNSLSKALKILNLKANFDFKLDLDNNLQIFILENEENKNLKSAIMFGDTIEEEYILDFIEKEQFNQNSLPLLFDLNFRQNGNGGMALNSIFYQGCCYLEDNHTKVYKYIGSFDFFQCNCFLKYFKNDLKKIIIAYMDRSKEEDFNIDENIEFKSNFDKKFFDYVYSCKNSYNNLFICEKNNILYIMFCTDMYQSNLEDNFTCMSSFINKHFPLSVKEVKFYSQSPYEKFGLETFYIQEQIQLEKLQNIKQTNENFISLQSIKMAKEFYDTLKPFDSLNALKIYNEFKKICLTPVKFLENTDKDYVDFFINIDISHNKPFIDEYYICFKFEKDFYTFFKDENLSRWVLMITFSLSYDEYLEQNKSYSSNDNNGEFIKYANLKEVDDVEDLEINYKEQQIRCEKIFDFIETNPLFKKFFNENNPRNFKLRFATYAEQIDEIVWINNT</sequence>
<gene>
    <name evidence="1" type="ORF">A9460_03610</name>
    <name evidence="2" type="ORF">FVD15_03300</name>
</gene>